<proteinExistence type="predicted"/>
<dbReference type="EMBL" id="AP019376">
    <property type="protein sequence ID" value="BBH91692.1"/>
    <property type="molecule type" value="Genomic_DNA"/>
</dbReference>
<keyword evidence="1" id="KW-0472">Membrane</keyword>
<accession>A0A455SXR3</accession>
<keyword evidence="1" id="KW-1133">Transmembrane helix</keyword>
<gene>
    <name evidence="2" type="ORF">KTC_64430</name>
</gene>
<protein>
    <submittedName>
        <fullName evidence="2">Uncharacterized protein</fullName>
    </submittedName>
</protein>
<sequence length="46" mass="5144">MNTKNNQGNLVELNISGTQALLVILVYGILFLAISLLLTWKKDIKE</sequence>
<evidence type="ECO:0000313" key="2">
    <source>
        <dbReference type="EMBL" id="BBH91692.1"/>
    </source>
</evidence>
<keyword evidence="1" id="KW-0812">Transmembrane</keyword>
<reference evidence="2" key="1">
    <citation type="submission" date="2018-12" db="EMBL/GenBank/DDBJ databases">
        <title>Novel natural products biosynthetic potential of the class Ktedonobacteria.</title>
        <authorList>
            <person name="Zheng Y."/>
            <person name="Saitou A."/>
            <person name="Wang C.M."/>
            <person name="Toyoda A."/>
            <person name="Minakuchi Y."/>
            <person name="Sekiguchi Y."/>
            <person name="Ueda K."/>
            <person name="Takano H."/>
            <person name="Sakai Y."/>
            <person name="Yokota A."/>
            <person name="Yabe S."/>
        </authorList>
    </citation>
    <scope>NUCLEOTIDE SEQUENCE</scope>
    <source>
        <strain evidence="2">COM3</strain>
    </source>
</reference>
<evidence type="ECO:0000256" key="1">
    <source>
        <dbReference type="SAM" id="Phobius"/>
    </source>
</evidence>
<organism evidence="2">
    <name type="scientific">Thermosporothrix sp. COM3</name>
    <dbReference type="NCBI Taxonomy" id="2490863"/>
    <lineage>
        <taxon>Bacteria</taxon>
        <taxon>Bacillati</taxon>
        <taxon>Chloroflexota</taxon>
        <taxon>Ktedonobacteria</taxon>
        <taxon>Ktedonobacterales</taxon>
        <taxon>Thermosporotrichaceae</taxon>
        <taxon>Thermosporothrix</taxon>
    </lineage>
</organism>
<name>A0A455SXR3_9CHLR</name>
<dbReference type="AlphaFoldDB" id="A0A455SXR3"/>
<feature type="transmembrane region" description="Helical" evidence="1">
    <location>
        <begin position="20"/>
        <end position="40"/>
    </location>
</feature>